<dbReference type="AlphaFoldDB" id="A0AAD9UDM9"/>
<comment type="subunit">
    <text evidence="8">Component of the mitochondrial contact site and cristae organizing system (MICOS) complex.</text>
</comment>
<comment type="subcellular location">
    <subcellularLocation>
        <location evidence="1 8">Mitochondrion inner membrane</location>
        <topology evidence="1 8">Single-pass membrane protein</topology>
    </subcellularLocation>
</comment>
<evidence type="ECO:0000256" key="2">
    <source>
        <dbReference type="ARBA" id="ARBA00006771"/>
    </source>
</evidence>
<feature type="non-terminal residue" evidence="9">
    <location>
        <position position="105"/>
    </location>
</feature>
<dbReference type="PANTHER" id="PTHR31816">
    <property type="entry name" value="MICOS COMPLEX SUBUNIT MIC13"/>
    <property type="match status" value="1"/>
</dbReference>
<organism evidence="9 10">
    <name type="scientific">Ridgeia piscesae</name>
    <name type="common">Tubeworm</name>
    <dbReference type="NCBI Taxonomy" id="27915"/>
    <lineage>
        <taxon>Eukaryota</taxon>
        <taxon>Metazoa</taxon>
        <taxon>Spiralia</taxon>
        <taxon>Lophotrochozoa</taxon>
        <taxon>Annelida</taxon>
        <taxon>Polychaeta</taxon>
        <taxon>Sedentaria</taxon>
        <taxon>Canalipalpata</taxon>
        <taxon>Sabellida</taxon>
        <taxon>Siboglinidae</taxon>
        <taxon>Ridgeia</taxon>
    </lineage>
</organism>
<dbReference type="EMBL" id="JAODUO010000234">
    <property type="protein sequence ID" value="KAK2185480.1"/>
    <property type="molecule type" value="Genomic_DNA"/>
</dbReference>
<dbReference type="InterPro" id="IPR026769">
    <property type="entry name" value="Mic13"/>
</dbReference>
<evidence type="ECO:0000256" key="7">
    <source>
        <dbReference type="ARBA" id="ARBA00023136"/>
    </source>
</evidence>
<dbReference type="GO" id="GO:0044284">
    <property type="term" value="C:mitochondrial crista junction"/>
    <property type="evidence" value="ECO:0007669"/>
    <property type="project" value="TreeGrafter"/>
</dbReference>
<evidence type="ECO:0000256" key="8">
    <source>
        <dbReference type="RuleBase" id="RU363009"/>
    </source>
</evidence>
<dbReference type="GO" id="GO:0061617">
    <property type="term" value="C:MICOS complex"/>
    <property type="evidence" value="ECO:0007669"/>
    <property type="project" value="UniProtKB-UniRule"/>
</dbReference>
<dbReference type="GO" id="GO:0042407">
    <property type="term" value="P:cristae formation"/>
    <property type="evidence" value="ECO:0007669"/>
    <property type="project" value="TreeGrafter"/>
</dbReference>
<comment type="similarity">
    <text evidence="2 8">Belongs to the MICOS complex subunit Mic13 family.</text>
</comment>
<keyword evidence="4 8" id="KW-0999">Mitochondrion inner membrane</keyword>
<dbReference type="Pfam" id="PF15884">
    <property type="entry name" value="QIL1"/>
    <property type="match status" value="1"/>
</dbReference>
<keyword evidence="10" id="KW-1185">Reference proteome</keyword>
<evidence type="ECO:0000256" key="6">
    <source>
        <dbReference type="ARBA" id="ARBA00023128"/>
    </source>
</evidence>
<gene>
    <name evidence="9" type="ORF">NP493_235g03072</name>
</gene>
<evidence type="ECO:0000256" key="5">
    <source>
        <dbReference type="ARBA" id="ARBA00022989"/>
    </source>
</evidence>
<sequence length="105" mass="11572">VDRNLLKLAVGGGAVYVTVEEGVWSSSNNSCKALDRVRTRVLPATSEYIDQGPSVSEFHNTIVSKWNYGVEQTFGYISDLPPGLFSQAVEYCRYGLSELGRILKP</sequence>
<protein>
    <recommendedName>
        <fullName evidence="8">MICOS complex subunit MIC13</fullName>
    </recommendedName>
</protein>
<keyword evidence="5" id="KW-1133">Transmembrane helix</keyword>
<keyword evidence="3" id="KW-0812">Transmembrane</keyword>
<comment type="function">
    <text evidence="8">Component of the MICOS complex, a large protein complex of the mitochondrial inner membrane that plays crucial roles in the maintenance of crista junctions, inner membrane architecture, and formation of contact sites to the outer membrane.</text>
</comment>
<evidence type="ECO:0000313" key="10">
    <source>
        <dbReference type="Proteomes" id="UP001209878"/>
    </source>
</evidence>
<evidence type="ECO:0000256" key="1">
    <source>
        <dbReference type="ARBA" id="ARBA00004434"/>
    </source>
</evidence>
<accession>A0AAD9UDM9</accession>
<evidence type="ECO:0000256" key="3">
    <source>
        <dbReference type="ARBA" id="ARBA00022692"/>
    </source>
</evidence>
<evidence type="ECO:0000313" key="9">
    <source>
        <dbReference type="EMBL" id="KAK2185480.1"/>
    </source>
</evidence>
<dbReference type="Proteomes" id="UP001209878">
    <property type="component" value="Unassembled WGS sequence"/>
</dbReference>
<evidence type="ECO:0000256" key="4">
    <source>
        <dbReference type="ARBA" id="ARBA00022792"/>
    </source>
</evidence>
<name>A0AAD9UDM9_RIDPI</name>
<comment type="caution">
    <text evidence="9">The sequence shown here is derived from an EMBL/GenBank/DDBJ whole genome shotgun (WGS) entry which is preliminary data.</text>
</comment>
<proteinExistence type="inferred from homology"/>
<dbReference type="PANTHER" id="PTHR31816:SF3">
    <property type="entry name" value="MICOS COMPLEX SUBUNIT MIC13"/>
    <property type="match status" value="1"/>
</dbReference>
<reference evidence="9" key="1">
    <citation type="journal article" date="2023" name="Mol. Biol. Evol.">
        <title>Third-Generation Sequencing Reveals the Adaptive Role of the Epigenome in Three Deep-Sea Polychaetes.</title>
        <authorList>
            <person name="Perez M."/>
            <person name="Aroh O."/>
            <person name="Sun Y."/>
            <person name="Lan Y."/>
            <person name="Juniper S.K."/>
            <person name="Young C.R."/>
            <person name="Angers B."/>
            <person name="Qian P.Y."/>
        </authorList>
    </citation>
    <scope>NUCLEOTIDE SEQUENCE</scope>
    <source>
        <strain evidence="9">R07B-5</strain>
    </source>
</reference>
<keyword evidence="7" id="KW-0472">Membrane</keyword>
<keyword evidence="6 8" id="KW-0496">Mitochondrion</keyword>